<keyword evidence="3" id="KW-0547">Nucleotide-binding</keyword>
<dbReference type="InterPro" id="IPR018485">
    <property type="entry name" value="FGGY_C"/>
</dbReference>
<dbReference type="Pfam" id="PF02782">
    <property type="entry name" value="FGGY_C"/>
    <property type="match status" value="1"/>
</dbReference>
<gene>
    <name evidence="10" type="primary">glpK</name>
    <name evidence="10" type="ORF">FVR03_07140</name>
</gene>
<dbReference type="AlphaFoldDB" id="A0A5C8KA63"/>
<dbReference type="CDD" id="cd07769">
    <property type="entry name" value="ASKHA_NBD_FGGY_GK"/>
    <property type="match status" value="1"/>
</dbReference>
<evidence type="ECO:0000259" key="8">
    <source>
        <dbReference type="Pfam" id="PF00370"/>
    </source>
</evidence>
<dbReference type="SUPFAM" id="SSF53067">
    <property type="entry name" value="Actin-like ATPase domain"/>
    <property type="match status" value="2"/>
</dbReference>
<dbReference type="Gene3D" id="3.30.420.40">
    <property type="match status" value="2"/>
</dbReference>
<comment type="caution">
    <text evidence="10">The sequence shown here is derived from an EMBL/GenBank/DDBJ whole genome shotgun (WGS) entry which is preliminary data.</text>
</comment>
<accession>A0A5C8KA63</accession>
<dbReference type="GO" id="GO:0005524">
    <property type="term" value="F:ATP binding"/>
    <property type="evidence" value="ECO:0007669"/>
    <property type="project" value="UniProtKB-KW"/>
</dbReference>
<name>A0A5C8KA63_9BACT</name>
<evidence type="ECO:0000256" key="4">
    <source>
        <dbReference type="ARBA" id="ARBA00022777"/>
    </source>
</evidence>
<evidence type="ECO:0000256" key="3">
    <source>
        <dbReference type="ARBA" id="ARBA00022741"/>
    </source>
</evidence>
<evidence type="ECO:0000256" key="1">
    <source>
        <dbReference type="ARBA" id="ARBA00009156"/>
    </source>
</evidence>
<dbReference type="InterPro" id="IPR043129">
    <property type="entry name" value="ATPase_NBD"/>
</dbReference>
<evidence type="ECO:0000313" key="11">
    <source>
        <dbReference type="Proteomes" id="UP000321926"/>
    </source>
</evidence>
<dbReference type="Proteomes" id="UP000321926">
    <property type="component" value="Unassembled WGS sequence"/>
</dbReference>
<dbReference type="PROSITE" id="PS00933">
    <property type="entry name" value="FGGY_KINASES_1"/>
    <property type="match status" value="1"/>
</dbReference>
<feature type="domain" description="Carbohydrate kinase FGGY C-terminal" evidence="9">
    <location>
        <begin position="263"/>
        <end position="450"/>
    </location>
</feature>
<evidence type="ECO:0000256" key="2">
    <source>
        <dbReference type="ARBA" id="ARBA00022679"/>
    </source>
</evidence>
<evidence type="ECO:0000313" key="10">
    <source>
        <dbReference type="EMBL" id="TXK48986.1"/>
    </source>
</evidence>
<reference evidence="10 11" key="1">
    <citation type="submission" date="2019-08" db="EMBL/GenBank/DDBJ databases">
        <authorList>
            <person name="Shi S."/>
        </authorList>
    </citation>
    <scope>NUCLEOTIDE SEQUENCE [LARGE SCALE GENOMIC DNA]</scope>
    <source>
        <strain evidence="10 11">GY10130</strain>
    </source>
</reference>
<keyword evidence="11" id="KW-1185">Reference proteome</keyword>
<organism evidence="10 11">
    <name type="scientific">Pontibacter qinzhouensis</name>
    <dbReference type="NCBI Taxonomy" id="2603253"/>
    <lineage>
        <taxon>Bacteria</taxon>
        <taxon>Pseudomonadati</taxon>
        <taxon>Bacteroidota</taxon>
        <taxon>Cytophagia</taxon>
        <taxon>Cytophagales</taxon>
        <taxon>Hymenobacteraceae</taxon>
        <taxon>Pontibacter</taxon>
    </lineage>
</organism>
<dbReference type="RefSeq" id="WP_147921051.1">
    <property type="nucleotide sequence ID" value="NZ_VRTY01000020.1"/>
</dbReference>
<keyword evidence="4 7" id="KW-0418">Kinase</keyword>
<evidence type="ECO:0000259" key="9">
    <source>
        <dbReference type="Pfam" id="PF02782"/>
    </source>
</evidence>
<keyword evidence="5" id="KW-0067">ATP-binding</keyword>
<sequence length="503" mass="54914">MNKKYILAVDQGTSSTKTIIFDEAGTAVARASEPLASKYKGAFVEQDPQEIYRNVLASVEKCLQDFTASGGELSSIQACGISNQRETFVVWDEAGKPLYNAVVWQCKRSVAVCERLKEEQLEPLIKAKTGLLIDPYFSGSKLIWLYENEANVREAVDTGKAYFGTIDTWLLYKLTNGQSYFTDYTNASRTLFFNLAELKWDQELLEVFNLSHLNLPEPKPSSYLFAASDFNGLFPQPIQITSMIGDSHAAAFGEGCFSPGTAKATMGTGSSIIMNIGEKAQGSETGMVTTICWSTEERVDYALEGVIVTCGATIEWLKNEIGLISDSKETEAMARAVADNNGVYLVPAFSGLGAPHWDMSRKASITGLTFGCNKNHLVRAALESIPYQIKDVITAMEQDTGIALQELNVNGGLTSNKFVLQFLSDLLEKPVAVQRMPDISALGAAYLAGLKAGVYKDIDHLKTLNQDKVVTRPGEQTEQVKSDYEGWQVAVGSSVPVKAELSV</sequence>
<dbReference type="EMBL" id="VRTY01000020">
    <property type="protein sequence ID" value="TXK48986.1"/>
    <property type="molecule type" value="Genomic_DNA"/>
</dbReference>
<dbReference type="Pfam" id="PF00370">
    <property type="entry name" value="FGGY_N"/>
    <property type="match status" value="1"/>
</dbReference>
<keyword evidence="2 7" id="KW-0808">Transferase</keyword>
<dbReference type="PANTHER" id="PTHR10196:SF69">
    <property type="entry name" value="GLYCEROL KINASE"/>
    <property type="match status" value="1"/>
</dbReference>
<dbReference type="GO" id="GO:0005829">
    <property type="term" value="C:cytosol"/>
    <property type="evidence" value="ECO:0007669"/>
    <property type="project" value="TreeGrafter"/>
</dbReference>
<proteinExistence type="inferred from homology"/>
<dbReference type="OrthoDB" id="9805576at2"/>
<dbReference type="InterPro" id="IPR018484">
    <property type="entry name" value="FGGY_N"/>
</dbReference>
<dbReference type="GO" id="GO:0019563">
    <property type="term" value="P:glycerol catabolic process"/>
    <property type="evidence" value="ECO:0007669"/>
    <property type="project" value="TreeGrafter"/>
</dbReference>
<protein>
    <recommendedName>
        <fullName evidence="6">ATP:glycerol 3-phosphotransferase</fullName>
    </recommendedName>
</protein>
<dbReference type="NCBIfam" id="NF000756">
    <property type="entry name" value="PRK00047.1"/>
    <property type="match status" value="1"/>
</dbReference>
<evidence type="ECO:0000256" key="6">
    <source>
        <dbReference type="ARBA" id="ARBA00043149"/>
    </source>
</evidence>
<evidence type="ECO:0000256" key="7">
    <source>
        <dbReference type="RuleBase" id="RU003733"/>
    </source>
</evidence>
<dbReference type="InterPro" id="IPR000577">
    <property type="entry name" value="Carb_kinase_FGGY"/>
</dbReference>
<dbReference type="PANTHER" id="PTHR10196">
    <property type="entry name" value="SUGAR KINASE"/>
    <property type="match status" value="1"/>
</dbReference>
<comment type="similarity">
    <text evidence="1 7">Belongs to the FGGY kinase family.</text>
</comment>
<dbReference type="PIRSF" id="PIRSF000538">
    <property type="entry name" value="GlpK"/>
    <property type="match status" value="1"/>
</dbReference>
<feature type="domain" description="Carbohydrate kinase FGGY N-terminal" evidence="8">
    <location>
        <begin position="5"/>
        <end position="253"/>
    </location>
</feature>
<dbReference type="PROSITE" id="PS00445">
    <property type="entry name" value="FGGY_KINASES_2"/>
    <property type="match status" value="1"/>
</dbReference>
<evidence type="ECO:0000256" key="5">
    <source>
        <dbReference type="ARBA" id="ARBA00022840"/>
    </source>
</evidence>
<dbReference type="GO" id="GO:0004370">
    <property type="term" value="F:glycerol kinase activity"/>
    <property type="evidence" value="ECO:0007669"/>
    <property type="project" value="TreeGrafter"/>
</dbReference>
<dbReference type="InterPro" id="IPR018483">
    <property type="entry name" value="Carb_kinase_FGGY_CS"/>
</dbReference>